<proteinExistence type="inferred from homology"/>
<reference evidence="4" key="1">
    <citation type="submission" date="2017-08" db="EMBL/GenBank/DDBJ databases">
        <title>A dynamic microbial community with high functional redundancy inhabits the cold, oxic subseafloor aquifer.</title>
        <authorList>
            <person name="Tully B.J."/>
            <person name="Wheat C.G."/>
            <person name="Glazer B.T."/>
            <person name="Huber J.A."/>
        </authorList>
    </citation>
    <scope>NUCLEOTIDE SEQUENCE [LARGE SCALE GENOMIC DNA]</scope>
</reference>
<dbReference type="Proteomes" id="UP000218113">
    <property type="component" value="Unassembled WGS sequence"/>
</dbReference>
<protein>
    <recommendedName>
        <fullName evidence="5">D-alanyl-D-alanine carboxypeptidase/D-alanyl-D-alanine-endopeptidase</fullName>
    </recommendedName>
</protein>
<sequence>MKKNLGASLVILLFLVSGRFIYGYLQPLVVVEQNLIIKEDRKIKIKLATQQESDEAVVFTIKDYPQQGKLERSGQYYHYIPAPNFNGQDYFTFYATLGQRKSEVGKVDLWISPVNDPPIVSAQSLQVLEDESIALSLSFEDPDQDPAKIHITSWPTHGVLEGTPPNLKYIPRKDFFGEDEFSFVADDGLVISRQAKVRIEIFPVNDAPTLESQEISITEGQPALIALKATDKEQQALSILLLTPPLHGRLVQKQGQLTYFPDPQFVGEDTFSLKMSDGFAQSNEAWVKIKVLSNFKIGLFQKKLQGLLEKGGVAVGKATNPDYLLGSGSYIPASSLKLITAVAALEALGENYHFRTKIHIDQRRNLILEGFGDPALSSTDWHKIAVILRDKGIFKSPLNRLILDSTNFVEDLEFDGRQNTLHYFDAPLGALPSNFNTAAVYVKKGRRVVSAKSNTPLTSHVRKRVRRLPVGYQFFNVAKDARAGTVNTGELAQAIFSQYGAIFKEKNDFRKLPKGSQLILEYFSPLTLLEVIKKMLKDSNNFVANQLLLVMAWEKYGAPASLPQGVAILTSFLKEQVGLQQQEFSIHEGSGLSRKNHIDLQAMLKVLEYAAPYKNILSSIDQSHFRSLAKSGKKWKILAKTGTLRRVSNVVGYLQTRNKEWKPFVIMVNQDRNTRGRILNLIGTHFYN</sequence>
<dbReference type="SUPFAM" id="SSF56601">
    <property type="entry name" value="beta-lactamase/transpeptidase-like"/>
    <property type="match status" value="1"/>
</dbReference>
<evidence type="ECO:0000256" key="1">
    <source>
        <dbReference type="ARBA" id="ARBA00006096"/>
    </source>
</evidence>
<evidence type="ECO:0000256" key="2">
    <source>
        <dbReference type="ARBA" id="ARBA00022801"/>
    </source>
</evidence>
<organism evidence="3 4">
    <name type="scientific">SAR324 cluster bacterium</name>
    <dbReference type="NCBI Taxonomy" id="2024889"/>
    <lineage>
        <taxon>Bacteria</taxon>
        <taxon>Deltaproteobacteria</taxon>
        <taxon>SAR324 cluster</taxon>
    </lineage>
</organism>
<dbReference type="Gene3D" id="3.40.710.10">
    <property type="entry name" value="DD-peptidase/beta-lactamase superfamily"/>
    <property type="match status" value="1"/>
</dbReference>
<keyword evidence="2" id="KW-0378">Hydrolase</keyword>
<dbReference type="PRINTS" id="PR00922">
    <property type="entry name" value="DADACBPTASE3"/>
</dbReference>
<accession>A0A2A4T7R3</accession>
<dbReference type="NCBIfam" id="NF012211">
    <property type="entry name" value="tand_rpt_95"/>
    <property type="match status" value="2"/>
</dbReference>
<dbReference type="EMBL" id="NVSR01000018">
    <property type="protein sequence ID" value="PCI29175.1"/>
    <property type="molecule type" value="Genomic_DNA"/>
</dbReference>
<dbReference type="GO" id="GO:0004185">
    <property type="term" value="F:serine-type carboxypeptidase activity"/>
    <property type="evidence" value="ECO:0007669"/>
    <property type="project" value="InterPro"/>
</dbReference>
<evidence type="ECO:0000313" key="3">
    <source>
        <dbReference type="EMBL" id="PCI29175.1"/>
    </source>
</evidence>
<gene>
    <name evidence="3" type="ORF">COB67_04575</name>
</gene>
<dbReference type="InterPro" id="IPR000667">
    <property type="entry name" value="Peptidase_S13"/>
</dbReference>
<dbReference type="Pfam" id="PF17963">
    <property type="entry name" value="Big_9"/>
    <property type="match status" value="3"/>
</dbReference>
<dbReference type="GO" id="GO:0006508">
    <property type="term" value="P:proteolysis"/>
    <property type="evidence" value="ECO:0007669"/>
    <property type="project" value="InterPro"/>
</dbReference>
<comment type="caution">
    <text evidence="3">The sequence shown here is derived from an EMBL/GenBank/DDBJ whole genome shotgun (WGS) entry which is preliminary data.</text>
</comment>
<name>A0A2A4T7R3_9DELT</name>
<comment type="similarity">
    <text evidence="1">Belongs to the peptidase S13 family.</text>
</comment>
<dbReference type="Pfam" id="PF02113">
    <property type="entry name" value="Peptidase_S13"/>
    <property type="match status" value="1"/>
</dbReference>
<evidence type="ECO:0008006" key="5">
    <source>
        <dbReference type="Google" id="ProtNLM"/>
    </source>
</evidence>
<dbReference type="AlphaFoldDB" id="A0A2A4T7R3"/>
<dbReference type="PANTHER" id="PTHR30023">
    <property type="entry name" value="D-ALANYL-D-ALANINE CARBOXYPEPTIDASE"/>
    <property type="match status" value="1"/>
</dbReference>
<dbReference type="GO" id="GO:0000270">
    <property type="term" value="P:peptidoglycan metabolic process"/>
    <property type="evidence" value="ECO:0007669"/>
    <property type="project" value="TreeGrafter"/>
</dbReference>
<dbReference type="PANTHER" id="PTHR30023:SF0">
    <property type="entry name" value="PENICILLIN-SENSITIVE CARBOXYPEPTIDASE A"/>
    <property type="match status" value="1"/>
</dbReference>
<evidence type="ECO:0000313" key="4">
    <source>
        <dbReference type="Proteomes" id="UP000218113"/>
    </source>
</evidence>
<dbReference type="InterPro" id="IPR012338">
    <property type="entry name" value="Beta-lactam/transpept-like"/>
</dbReference>
<dbReference type="Gene3D" id="2.60.40.2810">
    <property type="match status" value="1"/>
</dbReference>